<protein>
    <submittedName>
        <fullName evidence="1">Orotate phosphoribosyltransferase</fullName>
    </submittedName>
</protein>
<keyword evidence="1" id="KW-0328">Glycosyltransferase</keyword>
<dbReference type="SUPFAM" id="SSF53271">
    <property type="entry name" value="PRTase-like"/>
    <property type="match status" value="1"/>
</dbReference>
<proteinExistence type="predicted"/>
<sequence>MENRVLKITSKHESVPLKYIHGHFATNHSHINCYLDMTTLKTRQSEAERAAKALVRPYVVTTIVDTILCLDGTQIIGAYLSQELSHAGLASINAHQTIYIITPEYDATSQLLFRDNTQPMVRGKHVLILTASVTTGISVAKAMDCVEYYGGTTAGICSIFSAQDEIAGMRVHSVFTPEDIPDYATYPSHDCPLCKQKQKLDALVNSYGYSKL</sequence>
<accession>A0A9D1YD25</accession>
<dbReference type="CDD" id="cd06223">
    <property type="entry name" value="PRTases_typeI"/>
    <property type="match status" value="1"/>
</dbReference>
<evidence type="ECO:0000313" key="1">
    <source>
        <dbReference type="EMBL" id="HIY26640.1"/>
    </source>
</evidence>
<organism evidence="1 2">
    <name type="scientific">Candidatus Acutalibacter pullistercoris</name>
    <dbReference type="NCBI Taxonomy" id="2838418"/>
    <lineage>
        <taxon>Bacteria</taxon>
        <taxon>Bacillati</taxon>
        <taxon>Bacillota</taxon>
        <taxon>Clostridia</taxon>
        <taxon>Eubacteriales</taxon>
        <taxon>Acutalibacteraceae</taxon>
        <taxon>Acutalibacter</taxon>
    </lineage>
</organism>
<dbReference type="InterPro" id="IPR029057">
    <property type="entry name" value="PRTase-like"/>
</dbReference>
<dbReference type="InterPro" id="IPR000836">
    <property type="entry name" value="PRTase_dom"/>
</dbReference>
<comment type="caution">
    <text evidence="1">The sequence shown here is derived from an EMBL/GenBank/DDBJ whole genome shotgun (WGS) entry which is preliminary data.</text>
</comment>
<dbReference type="Gene3D" id="3.40.50.2020">
    <property type="match status" value="1"/>
</dbReference>
<reference evidence="1" key="1">
    <citation type="journal article" date="2021" name="PeerJ">
        <title>Extensive microbial diversity within the chicken gut microbiome revealed by metagenomics and culture.</title>
        <authorList>
            <person name="Gilroy R."/>
            <person name="Ravi A."/>
            <person name="Getino M."/>
            <person name="Pursley I."/>
            <person name="Horton D.L."/>
            <person name="Alikhan N.F."/>
            <person name="Baker D."/>
            <person name="Gharbi K."/>
            <person name="Hall N."/>
            <person name="Watson M."/>
            <person name="Adriaenssens E.M."/>
            <person name="Foster-Nyarko E."/>
            <person name="Jarju S."/>
            <person name="Secka A."/>
            <person name="Antonio M."/>
            <person name="Oren A."/>
            <person name="Chaudhuri R.R."/>
            <person name="La Ragione R."/>
            <person name="Hildebrand F."/>
            <person name="Pallen M.J."/>
        </authorList>
    </citation>
    <scope>NUCLEOTIDE SEQUENCE</scope>
    <source>
        <strain evidence="1">1282</strain>
    </source>
</reference>
<dbReference type="EMBL" id="DXDU01000094">
    <property type="protein sequence ID" value="HIY26640.1"/>
    <property type="molecule type" value="Genomic_DNA"/>
</dbReference>
<dbReference type="Proteomes" id="UP000823915">
    <property type="component" value="Unassembled WGS sequence"/>
</dbReference>
<gene>
    <name evidence="1" type="ORF">H9838_05615</name>
</gene>
<dbReference type="GO" id="GO:0016757">
    <property type="term" value="F:glycosyltransferase activity"/>
    <property type="evidence" value="ECO:0007669"/>
    <property type="project" value="UniProtKB-KW"/>
</dbReference>
<reference evidence="1" key="2">
    <citation type="submission" date="2021-04" db="EMBL/GenBank/DDBJ databases">
        <authorList>
            <person name="Gilroy R."/>
        </authorList>
    </citation>
    <scope>NUCLEOTIDE SEQUENCE</scope>
    <source>
        <strain evidence="1">1282</strain>
    </source>
</reference>
<name>A0A9D1YD25_9FIRM</name>
<keyword evidence="1" id="KW-0808">Transferase</keyword>
<evidence type="ECO:0000313" key="2">
    <source>
        <dbReference type="Proteomes" id="UP000823915"/>
    </source>
</evidence>
<dbReference type="AlphaFoldDB" id="A0A9D1YD25"/>